<dbReference type="OrthoDB" id="211219at2157"/>
<keyword evidence="3" id="KW-1185">Reference proteome</keyword>
<dbReference type="EMBL" id="AOMD01000030">
    <property type="protein sequence ID" value="EMA43144.1"/>
    <property type="molecule type" value="Genomic_DNA"/>
</dbReference>
<dbReference type="RefSeq" id="WP_006078703.1">
    <property type="nucleotide sequence ID" value="NZ_AOMD01000030.1"/>
</dbReference>
<accession>M0MEQ1</accession>
<dbReference type="Proteomes" id="UP000011669">
    <property type="component" value="Unassembled WGS sequence"/>
</dbReference>
<proteinExistence type="predicted"/>
<reference evidence="2 3" key="1">
    <citation type="journal article" date="2014" name="PLoS Genet.">
        <title>Phylogenetically driven sequencing of extremely halophilic archaea reveals strategies for static and dynamic osmo-response.</title>
        <authorList>
            <person name="Becker E.A."/>
            <person name="Seitzer P.M."/>
            <person name="Tritt A."/>
            <person name="Larsen D."/>
            <person name="Krusor M."/>
            <person name="Yao A.I."/>
            <person name="Wu D."/>
            <person name="Madern D."/>
            <person name="Eisen J.A."/>
            <person name="Darling A.E."/>
            <person name="Facciotti M.T."/>
        </authorList>
    </citation>
    <scope>NUCLEOTIDE SEQUENCE [LARGE SCALE GENOMIC DNA]</scope>
    <source>
        <strain evidence="2 3">DSM 5350</strain>
    </source>
</reference>
<comment type="caution">
    <text evidence="2">The sequence shown here is derived from an EMBL/GenBank/DDBJ whole genome shotgun (WGS) entry which is preliminary data.</text>
</comment>
<keyword evidence="1" id="KW-0472">Membrane</keyword>
<evidence type="ECO:0000313" key="2">
    <source>
        <dbReference type="EMBL" id="EMA43144.1"/>
    </source>
</evidence>
<name>M0MEQ1_9EURY</name>
<dbReference type="InParanoid" id="M0MEQ1"/>
<sequence>MASVFERDSSTIGTVIGVAVVLIALFGSTFLGWEWGGSGQPVAFVIGGVAALAAVWVSYRKLRA</sequence>
<dbReference type="STRING" id="1227455.C449_14237"/>
<feature type="transmembrane region" description="Helical" evidence="1">
    <location>
        <begin position="39"/>
        <end position="59"/>
    </location>
</feature>
<keyword evidence="1" id="KW-1133">Transmembrane helix</keyword>
<evidence type="ECO:0008006" key="4">
    <source>
        <dbReference type="Google" id="ProtNLM"/>
    </source>
</evidence>
<feature type="transmembrane region" description="Helical" evidence="1">
    <location>
        <begin position="12"/>
        <end position="33"/>
    </location>
</feature>
<protein>
    <recommendedName>
        <fullName evidence="4">Drug resistance transporter, Bcr/CflA subfamily protein</fullName>
    </recommendedName>
</protein>
<evidence type="ECO:0000256" key="1">
    <source>
        <dbReference type="SAM" id="Phobius"/>
    </source>
</evidence>
<organism evidence="2 3">
    <name type="scientific">Halococcus saccharolyticus DSM 5350</name>
    <dbReference type="NCBI Taxonomy" id="1227455"/>
    <lineage>
        <taxon>Archaea</taxon>
        <taxon>Methanobacteriati</taxon>
        <taxon>Methanobacteriota</taxon>
        <taxon>Stenosarchaea group</taxon>
        <taxon>Halobacteria</taxon>
        <taxon>Halobacteriales</taxon>
        <taxon>Halococcaceae</taxon>
        <taxon>Halococcus</taxon>
    </lineage>
</organism>
<dbReference type="AlphaFoldDB" id="M0MEQ1"/>
<keyword evidence="1" id="KW-0812">Transmembrane</keyword>
<evidence type="ECO:0000313" key="3">
    <source>
        <dbReference type="Proteomes" id="UP000011669"/>
    </source>
</evidence>
<dbReference type="PATRIC" id="fig|1227455.4.peg.2896"/>
<gene>
    <name evidence="2" type="ORF">C449_14237</name>
</gene>